<evidence type="ECO:0000256" key="1">
    <source>
        <dbReference type="SAM" id="Phobius"/>
    </source>
</evidence>
<gene>
    <name evidence="3" type="ORF">BUZ61_10935</name>
    <name evidence="2" type="ORF">J3T88_07075</name>
    <name evidence="4" type="ORF">NCTC13834_00758</name>
</gene>
<reference evidence="4 6" key="3">
    <citation type="submission" date="2018-06" db="EMBL/GenBank/DDBJ databases">
        <authorList>
            <consortium name="Pathogen Informatics"/>
            <person name="Doyle S."/>
        </authorList>
    </citation>
    <scope>NUCLEOTIDE SEQUENCE [LARGE SCALE GENOMIC DNA]</scope>
    <source>
        <strain evidence="4 6">NCTC13834</strain>
    </source>
</reference>
<evidence type="ECO:0000313" key="7">
    <source>
        <dbReference type="Proteomes" id="UP000664081"/>
    </source>
</evidence>
<dbReference type="EMBL" id="PZHR01000071">
    <property type="protein sequence ID" value="PTK58032.1"/>
    <property type="molecule type" value="Genomic_DNA"/>
</dbReference>
<proteinExistence type="predicted"/>
<evidence type="ECO:0000313" key="2">
    <source>
        <dbReference type="EMBL" id="MBO1227089.1"/>
    </source>
</evidence>
<dbReference type="Proteomes" id="UP000664081">
    <property type="component" value="Unassembled WGS sequence"/>
</dbReference>
<reference evidence="2 7" key="4">
    <citation type="submission" date="2021-03" db="EMBL/GenBank/DDBJ databases">
        <title>Staphylococci and Mammaliicocci in bats.</title>
        <authorList>
            <person name="Fountain K."/>
        </authorList>
    </citation>
    <scope>NUCLEOTIDE SEQUENCE [LARGE SCALE GENOMIC DNA]</scope>
    <source>
        <strain evidence="2 7">18_1_E_SW</strain>
    </source>
</reference>
<dbReference type="Proteomes" id="UP000240400">
    <property type="component" value="Unassembled WGS sequence"/>
</dbReference>
<organism evidence="3 5">
    <name type="scientific">Staphylococcus nepalensis</name>
    <dbReference type="NCBI Taxonomy" id="214473"/>
    <lineage>
        <taxon>Bacteria</taxon>
        <taxon>Bacillati</taxon>
        <taxon>Bacillota</taxon>
        <taxon>Bacilli</taxon>
        <taxon>Bacillales</taxon>
        <taxon>Staphylococcaceae</taxon>
        <taxon>Staphylococcus</taxon>
    </lineage>
</organism>
<dbReference type="AlphaFoldDB" id="A0A2T4S8H1"/>
<name>A0A2T4S8H1_9STAP</name>
<dbReference type="Proteomes" id="UP000254412">
    <property type="component" value="Unassembled WGS sequence"/>
</dbReference>
<dbReference type="EMBL" id="UHDS01000001">
    <property type="protein sequence ID" value="SUM54471.1"/>
    <property type="molecule type" value="Genomic_DNA"/>
</dbReference>
<reference evidence="3 5" key="1">
    <citation type="journal article" date="2016" name="Front. Microbiol.">
        <title>Comprehensive Phylogenetic Analysis of Bovine Non-aureus Staphylococci Species Based on Whole-Genome Sequencing.</title>
        <authorList>
            <person name="Naushad S."/>
            <person name="Barkema H.W."/>
            <person name="Luby C."/>
            <person name="Condas L.A."/>
            <person name="Nobrega D.B."/>
            <person name="Carson D.A."/>
            <person name="De Buck J."/>
        </authorList>
    </citation>
    <scope>NUCLEOTIDE SEQUENCE [LARGE SCALE GENOMIC DNA]</scope>
    <source>
        <strain evidence="3 5">SNUC 4337</strain>
    </source>
</reference>
<keyword evidence="1" id="KW-0812">Transmembrane</keyword>
<keyword evidence="1" id="KW-1133">Transmembrane helix</keyword>
<evidence type="ECO:0000313" key="5">
    <source>
        <dbReference type="Proteomes" id="UP000240400"/>
    </source>
</evidence>
<feature type="transmembrane region" description="Helical" evidence="1">
    <location>
        <begin position="62"/>
        <end position="83"/>
    </location>
</feature>
<reference evidence="3" key="2">
    <citation type="submission" date="2018-03" db="EMBL/GenBank/DDBJ databases">
        <authorList>
            <person name="Keele B.F."/>
        </authorList>
    </citation>
    <scope>NUCLEOTIDE SEQUENCE</scope>
    <source>
        <strain evidence="3">SNUC 4337</strain>
    </source>
</reference>
<dbReference type="RefSeq" id="WP_103372519.1">
    <property type="nucleotide sequence ID" value="NZ_BMCF01000001.1"/>
</dbReference>
<protein>
    <submittedName>
        <fullName evidence="4">Membrane protein</fullName>
    </submittedName>
</protein>
<feature type="transmembrane region" description="Helical" evidence="1">
    <location>
        <begin position="30"/>
        <end position="50"/>
    </location>
</feature>
<keyword evidence="1" id="KW-0472">Membrane</keyword>
<evidence type="ECO:0000313" key="3">
    <source>
        <dbReference type="EMBL" id="PTK58032.1"/>
    </source>
</evidence>
<keyword evidence="7" id="KW-1185">Reference proteome</keyword>
<evidence type="ECO:0000313" key="6">
    <source>
        <dbReference type="Proteomes" id="UP000254412"/>
    </source>
</evidence>
<accession>A0A2T4S8H1</accession>
<sequence>MRIIILGLLFLVNLIFVIQAFGTSFSISYLSLRIILAAFTFLLSVYLLLLSGKNKLATSLTILTLMVSLIHVIVIAHSIYIYIY</sequence>
<evidence type="ECO:0000313" key="4">
    <source>
        <dbReference type="EMBL" id="SUM54471.1"/>
    </source>
</evidence>
<dbReference type="EMBL" id="JAFNLT010000005">
    <property type="protein sequence ID" value="MBO1227089.1"/>
    <property type="molecule type" value="Genomic_DNA"/>
</dbReference>